<keyword evidence="4 6" id="KW-0862">Zinc</keyword>
<evidence type="ECO:0000256" key="6">
    <source>
        <dbReference type="RuleBase" id="RU003435"/>
    </source>
</evidence>
<protein>
    <submittedName>
        <fullName evidence="9">Oligoendopeptidase</fullName>
    </submittedName>
</protein>
<comment type="cofactor">
    <cofactor evidence="6">
        <name>Zn(2+)</name>
        <dbReference type="ChEBI" id="CHEBI:29105"/>
    </cofactor>
    <text evidence="6">Binds 1 zinc ion.</text>
</comment>
<dbReference type="GO" id="GO:0004181">
    <property type="term" value="F:metallocarboxypeptidase activity"/>
    <property type="evidence" value="ECO:0007669"/>
    <property type="project" value="InterPro"/>
</dbReference>
<evidence type="ECO:0000256" key="2">
    <source>
        <dbReference type="ARBA" id="ARBA00022723"/>
    </source>
</evidence>
<dbReference type="InterPro" id="IPR011977">
    <property type="entry name" value="Pept_M3B_clade3"/>
</dbReference>
<evidence type="ECO:0000259" key="7">
    <source>
        <dbReference type="Pfam" id="PF01432"/>
    </source>
</evidence>
<dbReference type="InterPro" id="IPR013647">
    <property type="entry name" value="OligopepF_N_dom"/>
</dbReference>
<dbReference type="NCBIfam" id="TIGR02290">
    <property type="entry name" value="M3_fam_3"/>
    <property type="match status" value="1"/>
</dbReference>
<dbReference type="MEROPS" id="M03.A08"/>
<dbReference type="GO" id="GO:0006508">
    <property type="term" value="P:proteolysis"/>
    <property type="evidence" value="ECO:0007669"/>
    <property type="project" value="UniProtKB-KW"/>
</dbReference>
<dbReference type="GO" id="GO:0004222">
    <property type="term" value="F:metalloendopeptidase activity"/>
    <property type="evidence" value="ECO:0007669"/>
    <property type="project" value="InterPro"/>
</dbReference>
<dbReference type="EMBL" id="DF820484">
    <property type="protein sequence ID" value="GAK30007.1"/>
    <property type="molecule type" value="Genomic_DNA"/>
</dbReference>
<evidence type="ECO:0000256" key="5">
    <source>
        <dbReference type="ARBA" id="ARBA00023049"/>
    </source>
</evidence>
<evidence type="ECO:0000313" key="9">
    <source>
        <dbReference type="EMBL" id="GAK30007.1"/>
    </source>
</evidence>
<comment type="similarity">
    <text evidence="6">Belongs to the peptidase M3 family.</text>
</comment>
<dbReference type="PANTHER" id="PTHR34217">
    <property type="entry name" value="METAL-DEPENDENT CARBOXYPEPTIDASE"/>
    <property type="match status" value="1"/>
</dbReference>
<dbReference type="Proteomes" id="UP000030643">
    <property type="component" value="Unassembled WGS sequence"/>
</dbReference>
<dbReference type="Gene3D" id="1.10.1370.20">
    <property type="entry name" value="Oligoendopeptidase f, C-terminal domain"/>
    <property type="match status" value="1"/>
</dbReference>
<dbReference type="InterPro" id="IPR001567">
    <property type="entry name" value="Pept_M3A_M3B_dom"/>
</dbReference>
<dbReference type="Pfam" id="PF01432">
    <property type="entry name" value="Peptidase_M3"/>
    <property type="match status" value="1"/>
</dbReference>
<sequence length="598" mass="67157">MTYSQNWNLDRIYPGGIDSPALAEKLTTLTKQITAFNQQATSSDELNFDDLVTLTKDAQIIQSGLSTAGLFVNALAAADYGNDRYQPYQNQIAKLSADYQTPLNNFAKLLAQLSASDFATFQALPAVQPVAFHLNELRQGAKRLLDPTTEDLLNQYQLDGLKAWSKHYDTIAGGLKLTFVDEHGQDVTLSAGQALNQIEDYPDHIVRQRIMQAFETMWGDAEKLSADTINHLAGARLTEQAAHGYQDHLAEPLELNRMSRQTLTTMWQVVDANKGMFDAYFDRKKALLGLTKLGWQDQNAPITQLGDYQPQTISYTTAANFIISNFGKYSPKMATFAKQAFENGWIEAENRPGKTPGAWMESVPDIHESRIITTFTGSVNDTATIAHELGHAFHSSVLTDLPLWRDQYAMNVAETASTFAEMLIADANVQAAKSNAEKVVLLDAKLTNPVAMFLNIRARFLFEDAFYRERKNGFVPAERLNELMVAAEQTAFNQQLDEWHPHFWTSKLHFYIDDVPFYNFPYTFGYLFSTGIYAWAQTQPDFETAYIALLRDSANMTSEALAQKHLGVDLTQPDFWQSAADLVKTDIDEFLALSTEFI</sequence>
<dbReference type="InterPro" id="IPR042088">
    <property type="entry name" value="OligoPept_F_C"/>
</dbReference>
<dbReference type="eggNOG" id="COG1164">
    <property type="taxonomic scope" value="Bacteria"/>
</dbReference>
<accession>A0A069CRL3</accession>
<keyword evidence="3 6" id="KW-0378">Hydrolase</keyword>
<dbReference type="CDD" id="cd09607">
    <property type="entry name" value="M3B_PepF"/>
    <property type="match status" value="1"/>
</dbReference>
<dbReference type="GO" id="GO:0046872">
    <property type="term" value="F:metal ion binding"/>
    <property type="evidence" value="ECO:0007669"/>
    <property type="project" value="UniProtKB-UniRule"/>
</dbReference>
<dbReference type="AlphaFoldDB" id="A0A069CRL3"/>
<keyword evidence="5 6" id="KW-0482">Metalloprotease</keyword>
<name>A0A069CRL3_WEIOS</name>
<evidence type="ECO:0000259" key="8">
    <source>
        <dbReference type="Pfam" id="PF08439"/>
    </source>
</evidence>
<evidence type="ECO:0000313" key="10">
    <source>
        <dbReference type="Proteomes" id="UP000030643"/>
    </source>
</evidence>
<keyword evidence="10" id="KW-1185">Reference proteome</keyword>
<keyword evidence="2 6" id="KW-0479">Metal-binding</keyword>
<organism evidence="9 10">
    <name type="scientific">Weissella oryzae (strain DSM 25784 / JCM 18191 / LMG 30913 / SG25)</name>
    <dbReference type="NCBI Taxonomy" id="1329250"/>
    <lineage>
        <taxon>Bacteria</taxon>
        <taxon>Bacillati</taxon>
        <taxon>Bacillota</taxon>
        <taxon>Bacilli</taxon>
        <taxon>Lactobacillales</taxon>
        <taxon>Lactobacillaceae</taxon>
        <taxon>Weissella</taxon>
    </lineage>
</organism>
<proteinExistence type="inferred from homology"/>
<dbReference type="SUPFAM" id="SSF55486">
    <property type="entry name" value="Metalloproteases ('zincins'), catalytic domain"/>
    <property type="match status" value="1"/>
</dbReference>
<dbReference type="STRING" id="1329250.WOSG25_010940"/>
<evidence type="ECO:0000256" key="3">
    <source>
        <dbReference type="ARBA" id="ARBA00022801"/>
    </source>
</evidence>
<dbReference type="PANTHER" id="PTHR34217:SF1">
    <property type="entry name" value="CARBOXYPEPTIDASE 1"/>
    <property type="match status" value="1"/>
</dbReference>
<evidence type="ECO:0000256" key="4">
    <source>
        <dbReference type="ARBA" id="ARBA00022833"/>
    </source>
</evidence>
<feature type="domain" description="Peptidase M3A/M3B catalytic" evidence="7">
    <location>
        <begin position="202"/>
        <end position="577"/>
    </location>
</feature>
<feature type="domain" description="Oligopeptidase F N-terminal" evidence="8">
    <location>
        <begin position="110"/>
        <end position="175"/>
    </location>
</feature>
<dbReference type="RefSeq" id="WP_027698152.1">
    <property type="nucleotide sequence ID" value="NZ_DF820484.1"/>
</dbReference>
<dbReference type="Pfam" id="PF08439">
    <property type="entry name" value="Peptidase_M3_N"/>
    <property type="match status" value="1"/>
</dbReference>
<reference evidence="10" key="1">
    <citation type="journal article" date="2014" name="Genome Announc.">
        <title>Draft genome sequence of Weissella oryzae SG25T, isolated from fermented rice grains.</title>
        <authorList>
            <person name="Tanizawa Y."/>
            <person name="Fujisawa T."/>
            <person name="Mochizuki T."/>
            <person name="Kaminuma E."/>
            <person name="Suzuki Y."/>
            <person name="Nakamura Y."/>
            <person name="Tohno M."/>
        </authorList>
    </citation>
    <scope>NUCLEOTIDE SEQUENCE [LARGE SCALE GENOMIC DNA]</scope>
    <source>
        <strain evidence="10">DSM 25784 / JCM 18191 / LMG 30913 / SG25</strain>
    </source>
</reference>
<gene>
    <name evidence="9" type="ORF">WOSG25_010940</name>
</gene>
<keyword evidence="1 6" id="KW-0645">Protease</keyword>
<dbReference type="Gene3D" id="1.20.140.70">
    <property type="entry name" value="Oligopeptidase f, N-terminal domain"/>
    <property type="match status" value="1"/>
</dbReference>
<evidence type="ECO:0000256" key="1">
    <source>
        <dbReference type="ARBA" id="ARBA00022670"/>
    </source>
</evidence>
<dbReference type="InterPro" id="IPR001333">
    <property type="entry name" value="Peptidase_M32_Taq"/>
</dbReference>
<dbReference type="InterPro" id="IPR034006">
    <property type="entry name" value="M3B_PepF_2"/>
</dbReference>
<dbReference type="OrthoDB" id="9769691at2"/>